<comment type="caution">
    <text evidence="2">The sequence shown here is derived from an EMBL/GenBank/DDBJ whole genome shotgun (WGS) entry which is preliminary data.</text>
</comment>
<sequence>MGLRLRGWWERGGRLRRGVLATIVAAAVVVPLSGAGQARATPAPAPPRLPALTAANLAEHYAADRAAARAAARMAQTHGDGERAANLYALASPQRQLLAFDGRGDGRAVEVLGELATADRIAVLVPGADTTVDTFDPSEGTDNPAKSLAGAARSLYAEARRQAPRARVAVVAWLGYDTPGTVSTEALTTGRADDGAVELRSFINSLRHVTAPDARFALLCHSYGSAVCGRAADELPAATARGRGAAAVDRAVTDIAFFGSPGTGAESADALGTEARVWAGRGGDDWIEHVPHAGPDLLGTHLGLGPDPLSGDFGARRFAAGDGGHSDYLRPGSESLRNLARIARGESSAVGHG</sequence>
<dbReference type="Gene3D" id="3.40.50.1820">
    <property type="entry name" value="alpha/beta hydrolase"/>
    <property type="match status" value="1"/>
</dbReference>
<evidence type="ECO:0000259" key="1">
    <source>
        <dbReference type="Pfam" id="PF06259"/>
    </source>
</evidence>
<keyword evidence="2" id="KW-0378">Hydrolase</keyword>
<dbReference type="SUPFAM" id="SSF53474">
    <property type="entry name" value="alpha/beta-Hydrolases"/>
    <property type="match status" value="1"/>
</dbReference>
<dbReference type="GO" id="GO:0016787">
    <property type="term" value="F:hydrolase activity"/>
    <property type="evidence" value="ECO:0007669"/>
    <property type="project" value="UniProtKB-KW"/>
</dbReference>
<reference evidence="2 3" key="1">
    <citation type="submission" date="2021-10" db="EMBL/GenBank/DDBJ databases">
        <title>Streptomyces gossypii sp. nov., isolated from soil collected from cotton field.</title>
        <authorList>
            <person name="Ge X."/>
            <person name="Chen X."/>
            <person name="Liu W."/>
        </authorList>
    </citation>
    <scope>NUCLEOTIDE SEQUENCE [LARGE SCALE GENOMIC DNA]</scope>
    <source>
        <strain evidence="2 3">N2-109</strain>
    </source>
</reference>
<organism evidence="2 3">
    <name type="scientific">Streptomyces gossypii</name>
    <dbReference type="NCBI Taxonomy" id="2883101"/>
    <lineage>
        <taxon>Bacteria</taxon>
        <taxon>Bacillati</taxon>
        <taxon>Actinomycetota</taxon>
        <taxon>Actinomycetes</taxon>
        <taxon>Kitasatosporales</taxon>
        <taxon>Streptomycetaceae</taxon>
        <taxon>Streptomyces</taxon>
    </lineage>
</organism>
<dbReference type="EMBL" id="JAJAGO010000003">
    <property type="protein sequence ID" value="MCT2589729.1"/>
    <property type="molecule type" value="Genomic_DNA"/>
</dbReference>
<dbReference type="Proteomes" id="UP001156389">
    <property type="component" value="Unassembled WGS sequence"/>
</dbReference>
<feature type="domain" description="DUF1023" evidence="1">
    <location>
        <begin position="101"/>
        <end position="293"/>
    </location>
</feature>
<dbReference type="RefSeq" id="WP_260216731.1">
    <property type="nucleotide sequence ID" value="NZ_JAJAGO010000003.1"/>
</dbReference>
<evidence type="ECO:0000313" key="3">
    <source>
        <dbReference type="Proteomes" id="UP001156389"/>
    </source>
</evidence>
<protein>
    <submittedName>
        <fullName evidence="2">Alpha/beta hydrolase family protein</fullName>
    </submittedName>
</protein>
<keyword evidence="3" id="KW-1185">Reference proteome</keyword>
<dbReference type="Pfam" id="PF06259">
    <property type="entry name" value="Abhydrolase_8"/>
    <property type="match status" value="1"/>
</dbReference>
<dbReference type="InterPro" id="IPR029058">
    <property type="entry name" value="AB_hydrolase_fold"/>
</dbReference>
<evidence type="ECO:0000313" key="2">
    <source>
        <dbReference type="EMBL" id="MCT2589729.1"/>
    </source>
</evidence>
<dbReference type="InterPro" id="IPR010427">
    <property type="entry name" value="DUF1023"/>
</dbReference>
<proteinExistence type="predicted"/>
<gene>
    <name evidence="2" type="ORF">LHJ74_07315</name>
</gene>
<name>A0ABT2JQE2_9ACTN</name>
<accession>A0ABT2JQE2</accession>